<comment type="caution">
    <text evidence="7">The sequence shown here is derived from an EMBL/GenBank/DDBJ whole genome shotgun (WGS) entry which is preliminary data.</text>
</comment>
<dbReference type="InterPro" id="IPR029044">
    <property type="entry name" value="Nucleotide-diphossugar_trans"/>
</dbReference>
<dbReference type="PANTHER" id="PTHR21461:SF69">
    <property type="entry name" value="GLYCOSYLTRANSFERASE FAMILY 92 PROTEIN"/>
    <property type="match status" value="1"/>
</dbReference>
<dbReference type="CDD" id="cd00761">
    <property type="entry name" value="Glyco_tranf_GTA_type"/>
    <property type="match status" value="1"/>
</dbReference>
<gene>
    <name evidence="7" type="ORF">ESZ47_00545</name>
</gene>
<dbReference type="GO" id="GO:0016757">
    <property type="term" value="F:glycosyltransferase activity"/>
    <property type="evidence" value="ECO:0007669"/>
    <property type="project" value="UniProtKB-KW"/>
</dbReference>
<dbReference type="AlphaFoldDB" id="A0A6P2CQW1"/>
<evidence type="ECO:0000313" key="7">
    <source>
        <dbReference type="EMBL" id="TYC46659.1"/>
    </source>
</evidence>
<evidence type="ECO:0000256" key="4">
    <source>
        <dbReference type="ARBA" id="ARBA00022692"/>
    </source>
</evidence>
<dbReference type="RefSeq" id="WP_148603798.1">
    <property type="nucleotide sequence ID" value="NZ_BSUV01000001.1"/>
</dbReference>
<evidence type="ECO:0000313" key="8">
    <source>
        <dbReference type="Proteomes" id="UP000442244"/>
    </source>
</evidence>
<dbReference type="Gene3D" id="3.90.550.10">
    <property type="entry name" value="Spore Coat Polysaccharide Biosynthesis Protein SpsA, Chain A"/>
    <property type="match status" value="1"/>
</dbReference>
<keyword evidence="5" id="KW-1133">Transmembrane helix</keyword>
<evidence type="ECO:0000256" key="6">
    <source>
        <dbReference type="ARBA" id="ARBA00023136"/>
    </source>
</evidence>
<dbReference type="GO" id="GO:0016020">
    <property type="term" value="C:membrane"/>
    <property type="evidence" value="ECO:0007669"/>
    <property type="project" value="UniProtKB-SubCell"/>
</dbReference>
<keyword evidence="2" id="KW-0328">Glycosyltransferase</keyword>
<accession>A0A6P2CQW1</accession>
<reference evidence="7 8" key="1">
    <citation type="submission" date="2019-01" db="EMBL/GenBank/DDBJ databases">
        <title>Leuconostoc litchii sp. nov., a novel lactic acid bacterium isolated from lychee.</title>
        <authorList>
            <person name="Wang L.-T."/>
        </authorList>
    </citation>
    <scope>NUCLEOTIDE SEQUENCE [LARGE SCALE GENOMIC DNA]</scope>
    <source>
        <strain evidence="7 8">MB7</strain>
    </source>
</reference>
<dbReference type="InterPro" id="IPR008166">
    <property type="entry name" value="Glyco_transf_92"/>
</dbReference>
<dbReference type="OrthoDB" id="1997677at2"/>
<keyword evidence="8" id="KW-1185">Reference proteome</keyword>
<dbReference type="EMBL" id="SDGY01000001">
    <property type="protein sequence ID" value="TYC46659.1"/>
    <property type="molecule type" value="Genomic_DNA"/>
</dbReference>
<dbReference type="SUPFAM" id="SSF53448">
    <property type="entry name" value="Nucleotide-diphospho-sugar transferases"/>
    <property type="match status" value="1"/>
</dbReference>
<dbReference type="Proteomes" id="UP000442244">
    <property type="component" value="Unassembled WGS sequence"/>
</dbReference>
<proteinExistence type="predicted"/>
<keyword evidence="3 7" id="KW-0808">Transferase</keyword>
<protein>
    <submittedName>
        <fullName evidence="7">Glycosyltransferase family 2 protein</fullName>
    </submittedName>
</protein>
<evidence type="ECO:0000256" key="5">
    <source>
        <dbReference type="ARBA" id="ARBA00022989"/>
    </source>
</evidence>
<name>A0A6P2CQW1_9LACO</name>
<dbReference type="GO" id="GO:0005737">
    <property type="term" value="C:cytoplasm"/>
    <property type="evidence" value="ECO:0007669"/>
    <property type="project" value="TreeGrafter"/>
</dbReference>
<organism evidence="7 8">
    <name type="scientific">Leuconostoc litchii</name>
    <dbReference type="NCBI Taxonomy" id="1981069"/>
    <lineage>
        <taxon>Bacteria</taxon>
        <taxon>Bacillati</taxon>
        <taxon>Bacillota</taxon>
        <taxon>Bacilli</taxon>
        <taxon>Lactobacillales</taxon>
        <taxon>Lactobacillaceae</taxon>
        <taxon>Leuconostoc</taxon>
    </lineage>
</organism>
<dbReference type="PANTHER" id="PTHR21461">
    <property type="entry name" value="GLYCOSYLTRANSFERASE FAMILY 92 PROTEIN"/>
    <property type="match status" value="1"/>
</dbReference>
<dbReference type="Pfam" id="PF01697">
    <property type="entry name" value="Glyco_transf_92"/>
    <property type="match status" value="1"/>
</dbReference>
<comment type="subcellular location">
    <subcellularLocation>
        <location evidence="1">Membrane</location>
        <topology evidence="1">Single-pass membrane protein</topology>
    </subcellularLocation>
</comment>
<sequence>MRKKIEMSKTKRFLIETSYDLKWKIRNIVHFPKYIPKILKILTKEHVGIKNQKYFLSIVVTIKNESLYVNEWLDYHLMIGVDHFYIYDNGSTDNLLEILEPYIKEGFVTYTKWEGKSQQLVIYEHALNSYQYDTKWIAILDADEFLVSITEQSIIDFLKSLDSNVSQVILGWMVFGSSGRLKYEEGLVLDRFRMHAQDNWIADSKPIVRPDHFLNVPIPHWVDVFGQTVNEKGEKLRRYPQTNITSALPMPKSKFRINHYYSKSWEEFESKRNRGFADHDGVERTKNDFLDHDQNAVSDNSIDAIIQKLKEKRSMK</sequence>
<evidence type="ECO:0000256" key="3">
    <source>
        <dbReference type="ARBA" id="ARBA00022679"/>
    </source>
</evidence>
<evidence type="ECO:0000256" key="1">
    <source>
        <dbReference type="ARBA" id="ARBA00004167"/>
    </source>
</evidence>
<evidence type="ECO:0000256" key="2">
    <source>
        <dbReference type="ARBA" id="ARBA00022676"/>
    </source>
</evidence>
<keyword evidence="6" id="KW-0472">Membrane</keyword>
<keyword evidence="4" id="KW-0812">Transmembrane</keyword>